<reference evidence="2" key="1">
    <citation type="submission" date="2021-01" db="EMBL/GenBank/DDBJ databases">
        <title>Whole genome shotgun sequence of Virgisporangium aurantiacum NBRC 16421.</title>
        <authorList>
            <person name="Komaki H."/>
            <person name="Tamura T."/>
        </authorList>
    </citation>
    <scope>NUCLEOTIDE SEQUENCE</scope>
    <source>
        <strain evidence="2">NBRC 16421</strain>
    </source>
</reference>
<keyword evidence="3" id="KW-1185">Reference proteome</keyword>
<dbReference type="Proteomes" id="UP000612585">
    <property type="component" value="Unassembled WGS sequence"/>
</dbReference>
<organism evidence="2 3">
    <name type="scientific">Virgisporangium aurantiacum</name>
    <dbReference type="NCBI Taxonomy" id="175570"/>
    <lineage>
        <taxon>Bacteria</taxon>
        <taxon>Bacillati</taxon>
        <taxon>Actinomycetota</taxon>
        <taxon>Actinomycetes</taxon>
        <taxon>Micromonosporales</taxon>
        <taxon>Micromonosporaceae</taxon>
        <taxon>Virgisporangium</taxon>
    </lineage>
</organism>
<proteinExistence type="predicted"/>
<evidence type="ECO:0000313" key="3">
    <source>
        <dbReference type="Proteomes" id="UP000612585"/>
    </source>
</evidence>
<evidence type="ECO:0000256" key="1">
    <source>
        <dbReference type="SAM" id="MobiDB-lite"/>
    </source>
</evidence>
<dbReference type="AlphaFoldDB" id="A0A8J3Z3T3"/>
<protein>
    <submittedName>
        <fullName evidence="2">Uncharacterized protein</fullName>
    </submittedName>
</protein>
<feature type="region of interest" description="Disordered" evidence="1">
    <location>
        <begin position="469"/>
        <end position="496"/>
    </location>
</feature>
<dbReference type="EMBL" id="BOPG01000023">
    <property type="protein sequence ID" value="GIJ56192.1"/>
    <property type="molecule type" value="Genomic_DNA"/>
</dbReference>
<comment type="caution">
    <text evidence="2">The sequence shown here is derived from an EMBL/GenBank/DDBJ whole genome shotgun (WGS) entry which is preliminary data.</text>
</comment>
<evidence type="ECO:0000313" key="2">
    <source>
        <dbReference type="EMBL" id="GIJ56192.1"/>
    </source>
</evidence>
<gene>
    <name evidence="2" type="ORF">Vau01_037080</name>
</gene>
<sequence>MNTGDHLDEAADTLARATVALRDHRPYDPDEQAAVAVGRTRLYEELRRQVGLLAGPGIDPDIPSASLASSLREATAAVRAAMPAQLPAAPPIGPVSRALVHAVDAIVTVNTGLAGHLGAGSTGPTTPEGVALRAGHGRADNLAAVARLACAAIDLDTRLIVDGWLQPAPDAGSWLPLLMAADTDIVRTEHGNLAIEALRVASRGNAAEAPSRRVNPITGDQPWRWQLITSSRLLTDALDAARSSLLTNGRDLTTTEAARMARSALICTHHIGHILGHTTAIPNQVAKRARNATTQWRIANGTASLLRSPAKQPVGGYTADNALRAVADWLSRTIGPPTRWRPVAKWPALSPDRSWQTLASEIAVRLPEIALLMSEQVRRAHEAGGLLRPEALYRQPGKVLHLAQWQRAPADDPVCRWLRNSLQRAFNAGTELADLTGVEPPVGIMDAVRTLRQQGEHATVREVIDGSFAAAPTPRRQPSSQPTAGTRWPECRDRHR</sequence>
<name>A0A8J3Z3T3_9ACTN</name>
<dbReference type="RefSeq" id="WP_203994059.1">
    <property type="nucleotide sequence ID" value="NZ_BOPG01000023.1"/>
</dbReference>
<accession>A0A8J3Z3T3</accession>